<sequence>MEINIYVANLGKYNEGELVGDWISLPATQDELNELFVKIKLGYFDEDGEYQHGFTEFDPQYGHDFFYEEFAIHDYEAPFKINEYDSIDKLNEYAEALVNADIDEDVFEAICDCTSTMEEALEVISNEDYRIWDECNDMSDVAYYYYEETGLMTEIPSAIQNYIDWDAVGRDMEIEGNYARAGHKVYVEVFR</sequence>
<dbReference type="InterPro" id="IPR041895">
    <property type="entry name" value="ArdA_dom1"/>
</dbReference>
<dbReference type="Proteomes" id="UP001649230">
    <property type="component" value="Plasmid pYPD9-1"/>
</dbReference>
<organism evidence="1 2">
    <name type="scientific">Paenibacillus hexagrammi</name>
    <dbReference type="NCBI Taxonomy" id="2908839"/>
    <lineage>
        <taxon>Bacteria</taxon>
        <taxon>Bacillati</taxon>
        <taxon>Bacillota</taxon>
        <taxon>Bacilli</taxon>
        <taxon>Bacillales</taxon>
        <taxon>Paenibacillaceae</taxon>
        <taxon>Paenibacillus</taxon>
    </lineage>
</organism>
<accession>A0ABY3ST03</accession>
<protein>
    <submittedName>
        <fullName evidence="1">Antirestriction protein ArdA</fullName>
    </submittedName>
</protein>
<dbReference type="EMBL" id="CP090979">
    <property type="protein sequence ID" value="UJF36553.1"/>
    <property type="molecule type" value="Genomic_DNA"/>
</dbReference>
<dbReference type="RefSeq" id="WP_235123103.1">
    <property type="nucleotide sequence ID" value="NZ_CP090979.1"/>
</dbReference>
<dbReference type="Gene3D" id="1.10.10.1190">
    <property type="entry name" value="Antirestriction protein ArdA, domain 3"/>
    <property type="match status" value="1"/>
</dbReference>
<geneLocation type="plasmid" evidence="1 2">
    <name>pYPD9-1</name>
</geneLocation>
<dbReference type="Pfam" id="PF07275">
    <property type="entry name" value="ArdA"/>
    <property type="match status" value="1"/>
</dbReference>
<evidence type="ECO:0000313" key="2">
    <source>
        <dbReference type="Proteomes" id="UP001649230"/>
    </source>
</evidence>
<keyword evidence="1" id="KW-0614">Plasmid</keyword>
<name>A0ABY3ST03_9BACL</name>
<gene>
    <name evidence="1" type="ORF">L0M14_30665</name>
</gene>
<dbReference type="InterPro" id="IPR009899">
    <property type="entry name" value="ArdA"/>
</dbReference>
<reference evidence="1 2" key="1">
    <citation type="journal article" date="2024" name="Int. J. Syst. Evol. Microbiol.">
        <title>Paenibacillus hexagrammi sp. nov., a novel bacterium isolated from the gut content of Hexagrammos agrammus.</title>
        <authorList>
            <person name="Jung H.K."/>
            <person name="Kim D.G."/>
            <person name="Zin H."/>
            <person name="Park J."/>
            <person name="Jung H."/>
            <person name="Kim Y.O."/>
            <person name="Kong H.J."/>
            <person name="Kim J.W."/>
            <person name="Kim Y.S."/>
        </authorList>
    </citation>
    <scope>NUCLEOTIDE SEQUENCE [LARGE SCALE GENOMIC DNA]</scope>
    <source>
        <strain evidence="1 2">YPD9-1</strain>
    </source>
</reference>
<proteinExistence type="predicted"/>
<keyword evidence="2" id="KW-1185">Reference proteome</keyword>
<dbReference type="Gene3D" id="3.10.20.480">
    <property type="entry name" value="Antirestriction protein ArdA, domain 1"/>
    <property type="match status" value="1"/>
</dbReference>
<evidence type="ECO:0000313" key="1">
    <source>
        <dbReference type="EMBL" id="UJF36553.1"/>
    </source>
</evidence>
<dbReference type="InterPro" id="IPR041893">
    <property type="entry name" value="ArdA_dom3"/>
</dbReference>